<dbReference type="GO" id="GO:0004252">
    <property type="term" value="F:serine-type endopeptidase activity"/>
    <property type="evidence" value="ECO:0007669"/>
    <property type="project" value="InterPro"/>
</dbReference>
<sequence>MSVLRPLPLVAALAMLLPLAACQPSSPSADGAAATASASAEPDVARPSRQYSIEEFVESVGVAGASFSPDEARVLFSSNKAGVWNAYTMPVSGGDWTAVTDSTTRNSYAVAYFPGDDRVLVTRDNDGDELDHLFVIDQDGKETDLTPGDKLKAGFAGFSHDGSHFFVITNERDPRFFDLYRYATDGYARERVFTNDAGFLPGEVSPDGQWMALGKANSTNDSDLFVVRLGGDGEPVKVSEHQGQAQFEAQAFSADGNWLYYTANDSGEFAELRRVNLQDWSHEPVRKGDWDIVAVRLSHNGKYMAVATNVDGSTEIALYDSASGEPVALPELPAGEVRGLQIARSENRLAFYINGDRQPSDLYVLDLDGSEPRQLTTSLNPAIDPADLVDSSVVRFKSFDGMEIPNILWKPHQATADNKVPALVWVHGGPGGQTTRAHSATIQYLANHGYVVLGINNRGSSGYGKTFFAADDGKHGREPLWDTIEAKKYLQSLDYVDPDRIGIIGGSYGGYMVLSALAFKPGEFKTGVDIFGVANWVRTLESIPPYWESFREALYQEVGNPETQRDFLIETSPLFHADKIDVPLMVLQGANDPRVIKPESDDIVAAVKKNGVPVEYVVFDDEGHGFSKNKNRIEGYGKVLAFLDTYLKGDGGAAEADVASAGEAGAEGAGAGAAPASGSN</sequence>
<dbReference type="Proteomes" id="UP000320431">
    <property type="component" value="Unassembled WGS sequence"/>
</dbReference>
<keyword evidence="3" id="KW-0007">Acetylation</keyword>
<evidence type="ECO:0000256" key="1">
    <source>
        <dbReference type="ARBA" id="ARBA00005228"/>
    </source>
</evidence>
<evidence type="ECO:0000313" key="10">
    <source>
        <dbReference type="Proteomes" id="UP000320431"/>
    </source>
</evidence>
<dbReference type="Gene3D" id="2.120.10.30">
    <property type="entry name" value="TolB, C-terminal domain"/>
    <property type="match status" value="2"/>
</dbReference>
<evidence type="ECO:0000256" key="5">
    <source>
        <dbReference type="ARBA" id="ARBA00032596"/>
    </source>
</evidence>
<organism evidence="9 10">
    <name type="scientific">Marilutibacter maris</name>
    <dbReference type="NCBI Taxonomy" id="1605891"/>
    <lineage>
        <taxon>Bacteria</taxon>
        <taxon>Pseudomonadati</taxon>
        <taxon>Pseudomonadota</taxon>
        <taxon>Gammaproteobacteria</taxon>
        <taxon>Lysobacterales</taxon>
        <taxon>Lysobacteraceae</taxon>
        <taxon>Marilutibacter</taxon>
    </lineage>
</organism>
<dbReference type="SUPFAM" id="SSF82171">
    <property type="entry name" value="DPP6 N-terminal domain-like"/>
    <property type="match status" value="1"/>
</dbReference>
<dbReference type="PROSITE" id="PS00708">
    <property type="entry name" value="PRO_ENDOPEP_SER"/>
    <property type="match status" value="1"/>
</dbReference>
<evidence type="ECO:0000256" key="3">
    <source>
        <dbReference type="ARBA" id="ARBA00022990"/>
    </source>
</evidence>
<dbReference type="PANTHER" id="PTHR42776:SF27">
    <property type="entry name" value="DIPEPTIDYL PEPTIDASE FAMILY MEMBER 6"/>
    <property type="match status" value="1"/>
</dbReference>
<comment type="function">
    <text evidence="6">This enzyme catalyzes the hydrolysis of the N-terminal peptide bond of an N-acetylated peptide to generate an N-acetylated amino acid and a peptide with a free N-terminus. It preferentially cleaves off Ac-Ala, Ac-Met and Ac-Ser. Also, involved in the degradation of oxidized and glycated proteins.</text>
</comment>
<proteinExistence type="inferred from homology"/>
<evidence type="ECO:0000259" key="7">
    <source>
        <dbReference type="Pfam" id="PF00326"/>
    </source>
</evidence>
<feature type="domain" description="Peptidase S9A N-terminal" evidence="8">
    <location>
        <begin position="160"/>
        <end position="375"/>
    </location>
</feature>
<reference evidence="9 10" key="1">
    <citation type="submission" date="2019-10" db="EMBL/GenBank/DDBJ databases">
        <title>Lysobacter alkalisoli sp. nov., isolated from saline-alkaline soil.</title>
        <authorList>
            <person name="Sun J.-Q."/>
        </authorList>
    </citation>
    <scope>NUCLEOTIDE SEQUENCE [LARGE SCALE GENOMIC DNA]</scope>
    <source>
        <strain evidence="9 10">KCTC 42381</strain>
    </source>
</reference>
<dbReference type="InterPro" id="IPR002471">
    <property type="entry name" value="Pept_S9_AS"/>
</dbReference>
<name>A0A508B2G0_9GAMM</name>
<comment type="similarity">
    <text evidence="1">Belongs to the peptidase S9A family.</text>
</comment>
<dbReference type="InterPro" id="IPR023302">
    <property type="entry name" value="Pept_S9A_N"/>
</dbReference>
<evidence type="ECO:0000256" key="6">
    <source>
        <dbReference type="ARBA" id="ARBA00045885"/>
    </source>
</evidence>
<dbReference type="InterPro" id="IPR013788">
    <property type="entry name" value="Hemocyanin/hexamerin"/>
</dbReference>
<gene>
    <name evidence="9" type="ORF">FKV24_002430</name>
</gene>
<dbReference type="AlphaFoldDB" id="A0A508B2G0"/>
<dbReference type="Pfam" id="PF00326">
    <property type="entry name" value="Peptidase_S9"/>
    <property type="match status" value="1"/>
</dbReference>
<dbReference type="EMBL" id="VICD02000027">
    <property type="protein sequence ID" value="KAB8198369.1"/>
    <property type="molecule type" value="Genomic_DNA"/>
</dbReference>
<dbReference type="Gene3D" id="3.40.50.1820">
    <property type="entry name" value="alpha/beta hydrolase"/>
    <property type="match status" value="1"/>
</dbReference>
<protein>
    <recommendedName>
        <fullName evidence="5">Acyl-peptide hydrolase</fullName>
    </recommendedName>
    <alternativeName>
        <fullName evidence="4">Acylaminoacyl-peptidase</fullName>
    </alternativeName>
</protein>
<evidence type="ECO:0000256" key="2">
    <source>
        <dbReference type="ARBA" id="ARBA00022801"/>
    </source>
</evidence>
<keyword evidence="2 9" id="KW-0378">Hydrolase</keyword>
<dbReference type="PANTHER" id="PTHR42776">
    <property type="entry name" value="SERINE PEPTIDASE S9 FAMILY MEMBER"/>
    <property type="match status" value="1"/>
</dbReference>
<dbReference type="InterPro" id="IPR029058">
    <property type="entry name" value="AB_hydrolase_fold"/>
</dbReference>
<dbReference type="SUPFAM" id="SSF53474">
    <property type="entry name" value="alpha/beta-Hydrolases"/>
    <property type="match status" value="1"/>
</dbReference>
<accession>A0A508B2G0</accession>
<comment type="caution">
    <text evidence="9">The sequence shown here is derived from an EMBL/GenBank/DDBJ whole genome shotgun (WGS) entry which is preliminary data.</text>
</comment>
<evidence type="ECO:0000259" key="8">
    <source>
        <dbReference type="Pfam" id="PF02897"/>
    </source>
</evidence>
<dbReference type="InterPro" id="IPR011042">
    <property type="entry name" value="6-blade_b-propeller_TolB-like"/>
</dbReference>
<dbReference type="InterPro" id="IPR001375">
    <property type="entry name" value="Peptidase_S9_cat"/>
</dbReference>
<evidence type="ECO:0000256" key="4">
    <source>
        <dbReference type="ARBA" id="ARBA00032284"/>
    </source>
</evidence>
<dbReference type="RefSeq" id="WP_141481075.1">
    <property type="nucleotide sequence ID" value="NZ_VICD02000027.1"/>
</dbReference>
<feature type="domain" description="Peptidase S9 prolyl oligopeptidase catalytic" evidence="7">
    <location>
        <begin position="439"/>
        <end position="649"/>
    </location>
</feature>
<dbReference type="Pfam" id="PF02897">
    <property type="entry name" value="Peptidase_S9_N"/>
    <property type="match status" value="1"/>
</dbReference>
<dbReference type="PROSITE" id="PS00210">
    <property type="entry name" value="HEMOCYANIN_2"/>
    <property type="match status" value="1"/>
</dbReference>
<evidence type="ECO:0000313" key="9">
    <source>
        <dbReference type="EMBL" id="KAB8198369.1"/>
    </source>
</evidence>
<dbReference type="GO" id="GO:0006508">
    <property type="term" value="P:proteolysis"/>
    <property type="evidence" value="ECO:0007669"/>
    <property type="project" value="InterPro"/>
</dbReference>